<dbReference type="SUPFAM" id="SSF50494">
    <property type="entry name" value="Trypsin-like serine proteases"/>
    <property type="match status" value="1"/>
</dbReference>
<keyword evidence="1 6" id="KW-0645">Protease</keyword>
<dbReference type="PRINTS" id="PR00722">
    <property type="entry name" value="CHYMOTRYPSIN"/>
</dbReference>
<dbReference type="AlphaFoldDB" id="A0AA47NT18"/>
<keyword evidence="4" id="KW-1015">Disulfide bond</keyword>
<protein>
    <submittedName>
        <fullName evidence="10">Transmembrane protease serine 13</fullName>
    </submittedName>
</protein>
<evidence type="ECO:0000256" key="8">
    <source>
        <dbReference type="SAM" id="Phobius"/>
    </source>
</evidence>
<dbReference type="GO" id="GO:0016020">
    <property type="term" value="C:membrane"/>
    <property type="evidence" value="ECO:0007669"/>
    <property type="project" value="InterPro"/>
</dbReference>
<dbReference type="InterPro" id="IPR001254">
    <property type="entry name" value="Trypsin_dom"/>
</dbReference>
<feature type="domain" description="Peptidase S1" evidence="9">
    <location>
        <begin position="296"/>
        <end position="533"/>
    </location>
</feature>
<name>A0AA47NT18_MERPO</name>
<dbReference type="InterPro" id="IPR001190">
    <property type="entry name" value="SRCR"/>
</dbReference>
<dbReference type="Gene3D" id="3.10.250.10">
    <property type="entry name" value="SRCR-like domain"/>
    <property type="match status" value="1"/>
</dbReference>
<dbReference type="PROSITE" id="PS50240">
    <property type="entry name" value="TRYPSIN_DOM"/>
    <property type="match status" value="1"/>
</dbReference>
<organism evidence="10 11">
    <name type="scientific">Merluccius polli</name>
    <name type="common">Benguela hake</name>
    <name type="synonym">Merluccius cadenati</name>
    <dbReference type="NCBI Taxonomy" id="89951"/>
    <lineage>
        <taxon>Eukaryota</taxon>
        <taxon>Metazoa</taxon>
        <taxon>Chordata</taxon>
        <taxon>Craniata</taxon>
        <taxon>Vertebrata</taxon>
        <taxon>Euteleostomi</taxon>
        <taxon>Actinopterygii</taxon>
        <taxon>Neopterygii</taxon>
        <taxon>Teleostei</taxon>
        <taxon>Neoteleostei</taxon>
        <taxon>Acanthomorphata</taxon>
        <taxon>Zeiogadaria</taxon>
        <taxon>Gadariae</taxon>
        <taxon>Gadiformes</taxon>
        <taxon>Gadoidei</taxon>
        <taxon>Merlucciidae</taxon>
        <taxon>Merluccius</taxon>
    </lineage>
</organism>
<evidence type="ECO:0000256" key="5">
    <source>
        <dbReference type="ARBA" id="ARBA00023180"/>
    </source>
</evidence>
<accession>A0AA47NT18</accession>
<reference evidence="10" key="1">
    <citation type="journal article" date="2023" name="Front. Mar. Sci.">
        <title>A new Merluccius polli reference genome to investigate the effects of global change in West African waters.</title>
        <authorList>
            <person name="Mateo J.L."/>
            <person name="Blanco-Fernandez C."/>
            <person name="Garcia-Vazquez E."/>
            <person name="Machado-Schiaffino G."/>
        </authorList>
    </citation>
    <scope>NUCLEOTIDE SEQUENCE</scope>
    <source>
        <strain evidence="10">C29</strain>
        <tissue evidence="10">Fin</tissue>
    </source>
</reference>
<sequence length="553" mass="60352">MLRRTTDRAEKLDSPAQIRASFLNPRPAPPVENHCYRMHCRKNKHLIMKAHYNDLPPPYYTVVVHTQPPLQPYEKVVHGGGLGASPPNQIHYIPQYPPPVVAPSVTHPGKYSLELKKTCCGSANKFLGGSGGTLLLLILLALAIWLGVKYGTRLAAAAVYNESEFGDDEKDQFSVLTHDTCPNFTVQCDAIKDCEFGSDETHCVRFGQGGSLQVRTSEDGRFLPVCHQGWNQNYADQTCAQLGFRNSQFTVVCWANLDWQIIFDYSGSSKCQDIEFSEHISSLLVECGQQKSTSRIIGGTAAKKGQNPWQVSLHFRGSHTCGGVLISRDFVVTAAHCFPGSQASSLVLNNWHVYAGVLSQDDLPPPYEVEKILLNENYNNKTNDQDIALLKLTAPVDFGGDSVAPACLPGFDQRFLHGTECWTSGFGTTEEGAADASRDLMEVSVDIIDRRVCNSSKVYSGRVSKNMICAGDLGGGRDSCQGDSGGPLVCQDKDDRWFLVGITSWGAGCGRSQQPGVYTKVTSMLPWIQSKMQSLSCGTTTTTTTTATTTATI</sequence>
<evidence type="ECO:0000256" key="1">
    <source>
        <dbReference type="ARBA" id="ARBA00022670"/>
    </source>
</evidence>
<feature type="transmembrane region" description="Helical" evidence="8">
    <location>
        <begin position="126"/>
        <end position="148"/>
    </location>
</feature>
<dbReference type="PROSITE" id="PS00135">
    <property type="entry name" value="TRYPSIN_SER"/>
    <property type="match status" value="1"/>
</dbReference>
<dbReference type="Gene3D" id="2.40.10.10">
    <property type="entry name" value="Trypsin-like serine proteases"/>
    <property type="match status" value="1"/>
</dbReference>
<feature type="compositionally biased region" description="Basic and acidic residues" evidence="7">
    <location>
        <begin position="1"/>
        <end position="13"/>
    </location>
</feature>
<evidence type="ECO:0000256" key="4">
    <source>
        <dbReference type="ARBA" id="ARBA00023157"/>
    </source>
</evidence>
<comment type="caution">
    <text evidence="10">The sequence shown here is derived from an EMBL/GenBank/DDBJ whole genome shotgun (WGS) entry which is preliminary data.</text>
</comment>
<evidence type="ECO:0000313" key="11">
    <source>
        <dbReference type="Proteomes" id="UP001174136"/>
    </source>
</evidence>
<keyword evidence="2 6" id="KW-0378">Hydrolase</keyword>
<dbReference type="SUPFAM" id="SSF57424">
    <property type="entry name" value="LDL receptor-like module"/>
    <property type="match status" value="1"/>
</dbReference>
<dbReference type="SMART" id="SM00020">
    <property type="entry name" value="Tryp_SPc"/>
    <property type="match status" value="1"/>
</dbReference>
<evidence type="ECO:0000259" key="9">
    <source>
        <dbReference type="PROSITE" id="PS50240"/>
    </source>
</evidence>
<dbReference type="GO" id="GO:0004252">
    <property type="term" value="F:serine-type endopeptidase activity"/>
    <property type="evidence" value="ECO:0007669"/>
    <property type="project" value="InterPro"/>
</dbReference>
<dbReference type="InterPro" id="IPR036055">
    <property type="entry name" value="LDL_receptor-like_sf"/>
</dbReference>
<evidence type="ECO:0000313" key="10">
    <source>
        <dbReference type="EMBL" id="KAK0137421.1"/>
    </source>
</evidence>
<dbReference type="PANTHER" id="PTHR24252">
    <property type="entry name" value="ACROSIN-RELATED"/>
    <property type="match status" value="1"/>
</dbReference>
<dbReference type="Pfam" id="PF15494">
    <property type="entry name" value="SRCR_2"/>
    <property type="match status" value="1"/>
</dbReference>
<dbReference type="PROSITE" id="PS00134">
    <property type="entry name" value="TRYPSIN_HIS"/>
    <property type="match status" value="1"/>
</dbReference>
<dbReference type="EMBL" id="JAOPHQ010004881">
    <property type="protein sequence ID" value="KAK0137421.1"/>
    <property type="molecule type" value="Genomic_DNA"/>
</dbReference>
<proteinExistence type="predicted"/>
<dbReference type="SUPFAM" id="SSF56487">
    <property type="entry name" value="SRCR-like"/>
    <property type="match status" value="1"/>
</dbReference>
<keyword evidence="8 10" id="KW-0812">Transmembrane</keyword>
<dbReference type="Pfam" id="PF00089">
    <property type="entry name" value="Trypsin"/>
    <property type="match status" value="1"/>
</dbReference>
<keyword evidence="3 6" id="KW-0720">Serine protease</keyword>
<evidence type="ECO:0000256" key="3">
    <source>
        <dbReference type="ARBA" id="ARBA00022825"/>
    </source>
</evidence>
<evidence type="ECO:0000256" key="7">
    <source>
        <dbReference type="SAM" id="MobiDB-lite"/>
    </source>
</evidence>
<gene>
    <name evidence="10" type="primary">TMPRSS13</name>
    <name evidence="10" type="ORF">N1851_026371</name>
</gene>
<evidence type="ECO:0000256" key="6">
    <source>
        <dbReference type="RuleBase" id="RU363034"/>
    </source>
</evidence>
<dbReference type="PANTHER" id="PTHR24252:SF7">
    <property type="entry name" value="HYALIN"/>
    <property type="match status" value="1"/>
</dbReference>
<dbReference type="GO" id="GO:0006508">
    <property type="term" value="P:proteolysis"/>
    <property type="evidence" value="ECO:0007669"/>
    <property type="project" value="UniProtKB-KW"/>
</dbReference>
<dbReference type="InterPro" id="IPR043504">
    <property type="entry name" value="Peptidase_S1_PA_chymotrypsin"/>
</dbReference>
<dbReference type="FunFam" id="2.40.10.10:FF:000003">
    <property type="entry name" value="Transmembrane serine protease 3"/>
    <property type="match status" value="1"/>
</dbReference>
<keyword evidence="8" id="KW-0472">Membrane</keyword>
<dbReference type="InterPro" id="IPR036772">
    <property type="entry name" value="SRCR-like_dom_sf"/>
</dbReference>
<dbReference type="InterPro" id="IPR001314">
    <property type="entry name" value="Peptidase_S1A"/>
</dbReference>
<keyword evidence="5" id="KW-0325">Glycoprotein</keyword>
<dbReference type="InterPro" id="IPR009003">
    <property type="entry name" value="Peptidase_S1_PA"/>
</dbReference>
<dbReference type="InterPro" id="IPR018114">
    <property type="entry name" value="TRYPSIN_HIS"/>
</dbReference>
<dbReference type="Proteomes" id="UP001174136">
    <property type="component" value="Unassembled WGS sequence"/>
</dbReference>
<keyword evidence="8" id="KW-1133">Transmembrane helix</keyword>
<dbReference type="CDD" id="cd00190">
    <property type="entry name" value="Tryp_SPc"/>
    <property type="match status" value="1"/>
</dbReference>
<evidence type="ECO:0000256" key="2">
    <source>
        <dbReference type="ARBA" id="ARBA00022801"/>
    </source>
</evidence>
<dbReference type="InterPro" id="IPR033116">
    <property type="entry name" value="TRYPSIN_SER"/>
</dbReference>
<feature type="region of interest" description="Disordered" evidence="7">
    <location>
        <begin position="1"/>
        <end position="24"/>
    </location>
</feature>
<keyword evidence="11" id="KW-1185">Reference proteome</keyword>